<reference evidence="1" key="1">
    <citation type="submission" date="2021-01" db="EMBL/GenBank/DDBJ databases">
        <title>Adiantum capillus-veneris genome.</title>
        <authorList>
            <person name="Fang Y."/>
            <person name="Liao Q."/>
        </authorList>
    </citation>
    <scope>NUCLEOTIDE SEQUENCE</scope>
    <source>
        <strain evidence="1">H3</strain>
        <tissue evidence="1">Leaf</tissue>
    </source>
</reference>
<proteinExistence type="predicted"/>
<comment type="caution">
    <text evidence="1">The sequence shown here is derived from an EMBL/GenBank/DDBJ whole genome shotgun (WGS) entry which is preliminary data.</text>
</comment>
<dbReference type="EMBL" id="JABFUD020000015">
    <property type="protein sequence ID" value="KAI5069163.1"/>
    <property type="molecule type" value="Genomic_DNA"/>
</dbReference>
<protein>
    <submittedName>
        <fullName evidence="1">Uncharacterized protein</fullName>
    </submittedName>
</protein>
<keyword evidence="2" id="KW-1185">Reference proteome</keyword>
<name>A0A9D4UJP3_ADICA</name>
<gene>
    <name evidence="1" type="ORF">GOP47_0015464</name>
</gene>
<accession>A0A9D4UJP3</accession>
<evidence type="ECO:0000313" key="2">
    <source>
        <dbReference type="Proteomes" id="UP000886520"/>
    </source>
</evidence>
<sequence length="81" mass="9078">MCNVHARVGLYLCDVDRDVDVRRGYSKGQGSTPFPVVSFLVYRSLLRVRSLLSTSIWLPALVRGEGVSSSAIYIFMAFFET</sequence>
<dbReference type="AlphaFoldDB" id="A0A9D4UJP3"/>
<evidence type="ECO:0000313" key="1">
    <source>
        <dbReference type="EMBL" id="KAI5069163.1"/>
    </source>
</evidence>
<dbReference type="Proteomes" id="UP000886520">
    <property type="component" value="Chromosome 15"/>
</dbReference>
<organism evidence="1 2">
    <name type="scientific">Adiantum capillus-veneris</name>
    <name type="common">Maidenhair fern</name>
    <dbReference type="NCBI Taxonomy" id="13818"/>
    <lineage>
        <taxon>Eukaryota</taxon>
        <taxon>Viridiplantae</taxon>
        <taxon>Streptophyta</taxon>
        <taxon>Embryophyta</taxon>
        <taxon>Tracheophyta</taxon>
        <taxon>Polypodiopsida</taxon>
        <taxon>Polypodiidae</taxon>
        <taxon>Polypodiales</taxon>
        <taxon>Pteridineae</taxon>
        <taxon>Pteridaceae</taxon>
        <taxon>Vittarioideae</taxon>
        <taxon>Adiantum</taxon>
    </lineage>
</organism>